<dbReference type="RefSeq" id="XP_026687774.1">
    <property type="nucleotide sequence ID" value="XM_026831973.1"/>
</dbReference>
<dbReference type="GO" id="GO:0003964">
    <property type="term" value="F:RNA-directed DNA polymerase activity"/>
    <property type="evidence" value="ECO:0007669"/>
    <property type="project" value="UniProtKB-KW"/>
</dbReference>
<dbReference type="CDD" id="cd09274">
    <property type="entry name" value="RNase_HI_RT_Ty3"/>
    <property type="match status" value="1"/>
</dbReference>
<keyword evidence="7" id="KW-0695">RNA-directed DNA polymerase</keyword>
<evidence type="ECO:0000256" key="6">
    <source>
        <dbReference type="ARBA" id="ARBA00022801"/>
    </source>
</evidence>
<keyword evidence="4" id="KW-0540">Nuclease</keyword>
<keyword evidence="9" id="KW-1185">Reference proteome</keyword>
<feature type="domain" description="Reverse transcriptase RNase H-like" evidence="8">
    <location>
        <begin position="414"/>
        <end position="518"/>
    </location>
</feature>
<evidence type="ECO:0000313" key="10">
    <source>
        <dbReference type="RefSeq" id="XP_026687774.1"/>
    </source>
</evidence>
<dbReference type="PANTHER" id="PTHR37984:SF13">
    <property type="entry name" value="RIBONUCLEASE H"/>
    <property type="match status" value="1"/>
</dbReference>
<evidence type="ECO:0000256" key="4">
    <source>
        <dbReference type="ARBA" id="ARBA00022722"/>
    </source>
</evidence>
<dbReference type="EC" id="2.7.7.49" evidence="1"/>
<dbReference type="InterPro" id="IPR050951">
    <property type="entry name" value="Retrovirus_Pol_polyprotein"/>
</dbReference>
<dbReference type="InterPro" id="IPR043128">
    <property type="entry name" value="Rev_trsase/Diguanyl_cyclase"/>
</dbReference>
<dbReference type="STRING" id="121845.A0A3Q0JHD2"/>
<evidence type="ECO:0000256" key="1">
    <source>
        <dbReference type="ARBA" id="ARBA00012493"/>
    </source>
</evidence>
<dbReference type="InterPro" id="IPR041373">
    <property type="entry name" value="RT_RNaseH"/>
</dbReference>
<organism evidence="9 10">
    <name type="scientific">Diaphorina citri</name>
    <name type="common">Asian citrus psyllid</name>
    <dbReference type="NCBI Taxonomy" id="121845"/>
    <lineage>
        <taxon>Eukaryota</taxon>
        <taxon>Metazoa</taxon>
        <taxon>Ecdysozoa</taxon>
        <taxon>Arthropoda</taxon>
        <taxon>Hexapoda</taxon>
        <taxon>Insecta</taxon>
        <taxon>Pterygota</taxon>
        <taxon>Neoptera</taxon>
        <taxon>Paraneoptera</taxon>
        <taxon>Hemiptera</taxon>
        <taxon>Sternorrhyncha</taxon>
        <taxon>Psylloidea</taxon>
        <taxon>Psyllidae</taxon>
        <taxon>Diaphorininae</taxon>
        <taxon>Diaphorina</taxon>
    </lineage>
</organism>
<evidence type="ECO:0000256" key="5">
    <source>
        <dbReference type="ARBA" id="ARBA00022759"/>
    </source>
</evidence>
<sequence>MEKFQIIGDVCKFNPDEEEFSDFNERLEMFFLANGIVDDKQKCAIFISSMSASTFKILKSLISPKKVNKCAFKDVIKCMSEHYCTNRLVITERYKFYKYCQEPGQSIPSYIAKISELASHCRFEDFLDQALRDKFVCGLSNNAIRSKLLDQDDNLSFKEACDIAKCKQVAMSENENILMPSKKSDTYMENVNVVQNRCKHCGYSHSSLCKFRRARCHKCKELGHIAPVCEKKNVKYMQPGSSGSGVEHDSDLNEDSQLLHISQVCTINHVNQQFKEYKVRINVLGKNFPMCVDTGSPVSIISCDALRSLDEKSLLQNIEKSSLSLKSYSGNSLNVIGMVRVPVEYKNVTELKSYLGLLGYYQKFIPNLSFLLQPMYELLKKDKKWNFNSQCSEAFETSKLLLEKYNILVPFNETKPLVLQCDSSDYGIGAVLGHDYGDDVIRPIHFASKTLSSAERNYSQVQKEALAVIYGVQYFSKYLTGRKFTLITDNKALVTLFGEDKAVPMLSSARLQRWSLIL</sequence>
<dbReference type="FunFam" id="3.10.20.370:FF:000001">
    <property type="entry name" value="Retrovirus-related Pol polyprotein from transposon 17.6-like protein"/>
    <property type="match status" value="1"/>
</dbReference>
<dbReference type="PANTHER" id="PTHR37984">
    <property type="entry name" value="PROTEIN CBG26694"/>
    <property type="match status" value="1"/>
</dbReference>
<dbReference type="FunFam" id="3.30.70.270:FF:000020">
    <property type="entry name" value="Transposon Tf2-6 polyprotein-like Protein"/>
    <property type="match status" value="1"/>
</dbReference>
<dbReference type="Proteomes" id="UP000079169">
    <property type="component" value="Unplaced"/>
</dbReference>
<gene>
    <name evidence="10" type="primary">LOC113472286</name>
</gene>
<dbReference type="SUPFAM" id="SSF56672">
    <property type="entry name" value="DNA/RNA polymerases"/>
    <property type="match status" value="1"/>
</dbReference>
<proteinExistence type="predicted"/>
<dbReference type="Gene3D" id="3.30.70.270">
    <property type="match status" value="1"/>
</dbReference>
<dbReference type="KEGG" id="dci:113472286"/>
<dbReference type="Pfam" id="PF17917">
    <property type="entry name" value="RT_RNaseH"/>
    <property type="match status" value="1"/>
</dbReference>
<dbReference type="GeneID" id="113472286"/>
<keyword evidence="5" id="KW-0255">Endonuclease</keyword>
<keyword evidence="6" id="KW-0378">Hydrolase</keyword>
<feature type="non-terminal residue" evidence="10">
    <location>
        <position position="518"/>
    </location>
</feature>
<dbReference type="GO" id="GO:0016787">
    <property type="term" value="F:hydrolase activity"/>
    <property type="evidence" value="ECO:0007669"/>
    <property type="project" value="UniProtKB-KW"/>
</dbReference>
<evidence type="ECO:0000256" key="3">
    <source>
        <dbReference type="ARBA" id="ARBA00022695"/>
    </source>
</evidence>
<dbReference type="Gene3D" id="3.10.20.370">
    <property type="match status" value="1"/>
</dbReference>
<dbReference type="GO" id="GO:0004519">
    <property type="term" value="F:endonuclease activity"/>
    <property type="evidence" value="ECO:0007669"/>
    <property type="project" value="UniProtKB-KW"/>
</dbReference>
<reference evidence="10" key="1">
    <citation type="submission" date="2025-08" db="UniProtKB">
        <authorList>
            <consortium name="RefSeq"/>
        </authorList>
    </citation>
    <scope>IDENTIFICATION</scope>
</reference>
<protein>
    <recommendedName>
        <fullName evidence="1">RNA-directed DNA polymerase</fullName>
        <ecNumber evidence="1">2.7.7.49</ecNumber>
    </recommendedName>
</protein>
<evidence type="ECO:0000259" key="8">
    <source>
        <dbReference type="Pfam" id="PF17917"/>
    </source>
</evidence>
<evidence type="ECO:0000256" key="2">
    <source>
        <dbReference type="ARBA" id="ARBA00022679"/>
    </source>
</evidence>
<evidence type="ECO:0000313" key="9">
    <source>
        <dbReference type="Proteomes" id="UP000079169"/>
    </source>
</evidence>
<dbReference type="AlphaFoldDB" id="A0A3Q0JHD2"/>
<dbReference type="PaxDb" id="121845-A0A3Q0JHD2"/>
<accession>A0A3Q0JHD2</accession>
<keyword evidence="3" id="KW-0548">Nucleotidyltransferase</keyword>
<evidence type="ECO:0000256" key="7">
    <source>
        <dbReference type="ARBA" id="ARBA00022918"/>
    </source>
</evidence>
<keyword evidence="2" id="KW-0808">Transferase</keyword>
<dbReference type="InterPro" id="IPR043502">
    <property type="entry name" value="DNA/RNA_pol_sf"/>
</dbReference>
<name>A0A3Q0JHD2_DIACI</name>